<evidence type="ECO:0000313" key="2">
    <source>
        <dbReference type="Proteomes" id="UP000624244"/>
    </source>
</evidence>
<sequence>MPGSSLWLLPPSDHPLGKVLPALIDKTAKQFGSPHRFLPHVTLTSEIPPSIHGSDGQAWLDSLDLGVGKGDVRVNFKCLDSEDYFFRKLYIKCQVDDGLKKLAEQCRRHVEGFSDEKKAGKWANESYMPHLSLMYHDCPAVDAKGLSSVDMLEIELGGSSQMSGWVGGRVVLVPTDKPIDQWVPIAERLV</sequence>
<dbReference type="PANTHER" id="PTHR28141">
    <property type="entry name" value="2',3'-CYCLIC-NUCLEOTIDE 3'-PHOSPHODIESTERASE"/>
    <property type="match status" value="1"/>
</dbReference>
<dbReference type="InterPro" id="IPR012386">
    <property type="entry name" value="Cyclic-nucl_3Pdiesterase"/>
</dbReference>
<dbReference type="OMA" id="WLDSIPW"/>
<dbReference type="SUPFAM" id="SSF55144">
    <property type="entry name" value="LigT-like"/>
    <property type="match status" value="1"/>
</dbReference>
<dbReference type="EMBL" id="WNKQ01000005">
    <property type="protein sequence ID" value="KAF5851228.1"/>
    <property type="molecule type" value="Genomic_DNA"/>
</dbReference>
<protein>
    <recommendedName>
        <fullName evidence="3">2',3'-cyclic-nucleotide 3'-phosphodiesterase</fullName>
    </recommendedName>
</protein>
<evidence type="ECO:0000313" key="1">
    <source>
        <dbReference type="EMBL" id="KAF5851228.1"/>
    </source>
</evidence>
<reference evidence="1" key="1">
    <citation type="submission" date="2019-11" db="EMBL/GenBank/DDBJ databases">
        <title>Bipolaris sorokiniana Genome sequencing.</title>
        <authorList>
            <person name="Wang H."/>
        </authorList>
    </citation>
    <scope>NUCLEOTIDE SEQUENCE</scope>
</reference>
<evidence type="ECO:0008006" key="3">
    <source>
        <dbReference type="Google" id="ProtNLM"/>
    </source>
</evidence>
<organism evidence="1 2">
    <name type="scientific">Cochliobolus sativus</name>
    <name type="common">Common root rot and spot blotch fungus</name>
    <name type="synonym">Bipolaris sorokiniana</name>
    <dbReference type="NCBI Taxonomy" id="45130"/>
    <lineage>
        <taxon>Eukaryota</taxon>
        <taxon>Fungi</taxon>
        <taxon>Dikarya</taxon>
        <taxon>Ascomycota</taxon>
        <taxon>Pezizomycotina</taxon>
        <taxon>Dothideomycetes</taxon>
        <taxon>Pleosporomycetidae</taxon>
        <taxon>Pleosporales</taxon>
        <taxon>Pleosporineae</taxon>
        <taxon>Pleosporaceae</taxon>
        <taxon>Bipolaris</taxon>
    </lineage>
</organism>
<dbReference type="InterPro" id="IPR009097">
    <property type="entry name" value="Cyclic_Pdiesterase"/>
</dbReference>
<dbReference type="Gene3D" id="3.90.1140.10">
    <property type="entry name" value="Cyclic phosphodiesterase"/>
    <property type="match status" value="1"/>
</dbReference>
<dbReference type="GO" id="GO:0009187">
    <property type="term" value="P:cyclic nucleotide metabolic process"/>
    <property type="evidence" value="ECO:0007669"/>
    <property type="project" value="TreeGrafter"/>
</dbReference>
<gene>
    <name evidence="1" type="ORF">GGP41_004063</name>
</gene>
<comment type="caution">
    <text evidence="1">The sequence shown here is derived from an EMBL/GenBank/DDBJ whole genome shotgun (WGS) entry which is preliminary data.</text>
</comment>
<dbReference type="GO" id="GO:0004113">
    <property type="term" value="F:2',3'-cyclic-nucleotide 3'-phosphodiesterase activity"/>
    <property type="evidence" value="ECO:0007669"/>
    <property type="project" value="TreeGrafter"/>
</dbReference>
<accession>A0A8H5ZIM4</accession>
<dbReference type="AlphaFoldDB" id="A0A8H5ZIM4"/>
<proteinExistence type="predicted"/>
<dbReference type="Pfam" id="PF07823">
    <property type="entry name" value="CPDase"/>
    <property type="match status" value="1"/>
</dbReference>
<name>A0A8H5ZIM4_COCSA</name>
<dbReference type="Proteomes" id="UP000624244">
    <property type="component" value="Unassembled WGS sequence"/>
</dbReference>
<dbReference type="PANTHER" id="PTHR28141:SF1">
    <property type="entry name" value="2',3'-CYCLIC-NUCLEOTIDE 3'-PHOSPHODIESTERASE"/>
    <property type="match status" value="1"/>
</dbReference>